<name>A0A840V4B6_9BACT</name>
<feature type="transmembrane region" description="Helical" evidence="1">
    <location>
        <begin position="5"/>
        <end position="23"/>
    </location>
</feature>
<dbReference type="RefSeq" id="WP_184020201.1">
    <property type="nucleotide sequence ID" value="NZ_JACHFD010000016.1"/>
</dbReference>
<evidence type="ECO:0000313" key="3">
    <source>
        <dbReference type="Proteomes" id="UP000557717"/>
    </source>
</evidence>
<gene>
    <name evidence="2" type="ORF">HNR46_003080</name>
</gene>
<keyword evidence="1" id="KW-0812">Transmembrane</keyword>
<keyword evidence="1" id="KW-0472">Membrane</keyword>
<evidence type="ECO:0000313" key="2">
    <source>
        <dbReference type="EMBL" id="MBB5352832.1"/>
    </source>
</evidence>
<proteinExistence type="predicted"/>
<dbReference type="Proteomes" id="UP000557717">
    <property type="component" value="Unassembled WGS sequence"/>
</dbReference>
<dbReference type="EMBL" id="JACHFD010000016">
    <property type="protein sequence ID" value="MBB5352832.1"/>
    <property type="molecule type" value="Genomic_DNA"/>
</dbReference>
<dbReference type="AlphaFoldDB" id="A0A840V4B6"/>
<protein>
    <submittedName>
        <fullName evidence="2">Uncharacterized protein</fullName>
    </submittedName>
</protein>
<organism evidence="2 3">
    <name type="scientific">Haloferula luteola</name>
    <dbReference type="NCBI Taxonomy" id="595692"/>
    <lineage>
        <taxon>Bacteria</taxon>
        <taxon>Pseudomonadati</taxon>
        <taxon>Verrucomicrobiota</taxon>
        <taxon>Verrucomicrobiia</taxon>
        <taxon>Verrucomicrobiales</taxon>
        <taxon>Verrucomicrobiaceae</taxon>
        <taxon>Haloferula</taxon>
    </lineage>
</organism>
<accession>A0A840V4B6</accession>
<keyword evidence="3" id="KW-1185">Reference proteome</keyword>
<evidence type="ECO:0000256" key="1">
    <source>
        <dbReference type="SAM" id="Phobius"/>
    </source>
</evidence>
<reference evidence="2 3" key="1">
    <citation type="submission" date="2020-08" db="EMBL/GenBank/DDBJ databases">
        <title>Genomic Encyclopedia of Type Strains, Phase IV (KMG-IV): sequencing the most valuable type-strain genomes for metagenomic binning, comparative biology and taxonomic classification.</title>
        <authorList>
            <person name="Goeker M."/>
        </authorList>
    </citation>
    <scope>NUCLEOTIDE SEQUENCE [LARGE SCALE GENOMIC DNA]</scope>
    <source>
        <strain evidence="2 3">YC6886</strain>
    </source>
</reference>
<keyword evidence="1" id="KW-1133">Transmembrane helix</keyword>
<comment type="caution">
    <text evidence="2">The sequence shown here is derived from an EMBL/GenBank/DDBJ whole genome shotgun (WGS) entry which is preliminary data.</text>
</comment>
<sequence>MKKRFGYGAGFLFLLGLVAWWGYHGERRKMVAAGSRESGWRPWVTRMRTSADQRSVLDDLEAWRQQIGQRELSEREREGLWKRIRAFSLEQVEAALSSLPKGTPWEVNGVLAAMLSYRWAQMDPMGAAEDAEKALVAEFGTVSAEAPTVGAARSEMGMRMMAVLSAWAEVDGEAMVRWARASQAPGVDFCASEMVSEKWLVEDPRNGLARVREAFGEMSWRSLSKVIENCGGEAEYRQAILKALAMDGSTQGWNEYGRGLTAHLDPVSPDLAMQMADEMTSAGAPSEVVQAFEGGWREEYLLRFGSDTEDVAALWASLSPEQWQSELKRLLFAQGAVSDPRFEEALEWAESRGEVAWVASTTQDYTTWFLHHGGWASPEHPSVKNIQEQFKSWERMDPESAQRWRSGLPVEMREVLQP</sequence>